<comment type="caution">
    <text evidence="1">The sequence shown here is derived from an EMBL/GenBank/DDBJ whole genome shotgun (WGS) entry which is preliminary data.</text>
</comment>
<dbReference type="AlphaFoldDB" id="A0A5B7J6M2"/>
<protein>
    <submittedName>
        <fullName evidence="1">Uncharacterized protein</fullName>
    </submittedName>
</protein>
<keyword evidence="2" id="KW-1185">Reference proteome</keyword>
<dbReference type="Proteomes" id="UP000324222">
    <property type="component" value="Unassembled WGS sequence"/>
</dbReference>
<evidence type="ECO:0000313" key="2">
    <source>
        <dbReference type="Proteomes" id="UP000324222"/>
    </source>
</evidence>
<organism evidence="1 2">
    <name type="scientific">Portunus trituberculatus</name>
    <name type="common">Swimming crab</name>
    <name type="synonym">Neptunus trituberculatus</name>
    <dbReference type="NCBI Taxonomy" id="210409"/>
    <lineage>
        <taxon>Eukaryota</taxon>
        <taxon>Metazoa</taxon>
        <taxon>Ecdysozoa</taxon>
        <taxon>Arthropoda</taxon>
        <taxon>Crustacea</taxon>
        <taxon>Multicrustacea</taxon>
        <taxon>Malacostraca</taxon>
        <taxon>Eumalacostraca</taxon>
        <taxon>Eucarida</taxon>
        <taxon>Decapoda</taxon>
        <taxon>Pleocyemata</taxon>
        <taxon>Brachyura</taxon>
        <taxon>Eubrachyura</taxon>
        <taxon>Portunoidea</taxon>
        <taxon>Portunidae</taxon>
        <taxon>Portuninae</taxon>
        <taxon>Portunus</taxon>
    </lineage>
</organism>
<name>A0A5B7J6M2_PORTR</name>
<accession>A0A5B7J6M2</accession>
<dbReference type="EMBL" id="VSRR010084149">
    <property type="protein sequence ID" value="MPC90375.1"/>
    <property type="molecule type" value="Genomic_DNA"/>
</dbReference>
<evidence type="ECO:0000313" key="1">
    <source>
        <dbReference type="EMBL" id="MPC90375.1"/>
    </source>
</evidence>
<gene>
    <name evidence="1" type="ORF">E2C01_085356</name>
</gene>
<proteinExistence type="predicted"/>
<sequence length="60" mass="6347">MKQAEASTGQRNRECSLQLSEPVLPSCLSGESHCAVKDGIRRQEITGCAVLLLSGQCVGT</sequence>
<reference evidence="1 2" key="1">
    <citation type="submission" date="2019-05" db="EMBL/GenBank/DDBJ databases">
        <title>Another draft genome of Portunus trituberculatus and its Hox gene families provides insights of decapod evolution.</title>
        <authorList>
            <person name="Jeong J.-H."/>
            <person name="Song I."/>
            <person name="Kim S."/>
            <person name="Choi T."/>
            <person name="Kim D."/>
            <person name="Ryu S."/>
            <person name="Kim W."/>
        </authorList>
    </citation>
    <scope>NUCLEOTIDE SEQUENCE [LARGE SCALE GENOMIC DNA]</scope>
    <source>
        <tissue evidence="1">Muscle</tissue>
    </source>
</reference>